<feature type="domain" description="PsbP C-terminal" evidence="1">
    <location>
        <begin position="148"/>
        <end position="341"/>
    </location>
</feature>
<dbReference type="AlphaFoldDB" id="A0A9Q0JLN3"/>
<dbReference type="Proteomes" id="UP001141552">
    <property type="component" value="Unassembled WGS sequence"/>
</dbReference>
<dbReference type="GO" id="GO:0009654">
    <property type="term" value="C:photosystem II oxygen evolving complex"/>
    <property type="evidence" value="ECO:0007669"/>
    <property type="project" value="InterPro"/>
</dbReference>
<comment type="caution">
    <text evidence="2">The sequence shown here is derived from an EMBL/GenBank/DDBJ whole genome shotgun (WGS) entry which is preliminary data.</text>
</comment>
<reference evidence="2" key="1">
    <citation type="submission" date="2022-02" db="EMBL/GenBank/DDBJ databases">
        <authorList>
            <person name="Henning P.M."/>
            <person name="McCubbin A.G."/>
            <person name="Shore J.S."/>
        </authorList>
    </citation>
    <scope>NUCLEOTIDE SEQUENCE</scope>
    <source>
        <strain evidence="2">F60SS</strain>
        <tissue evidence="2">Leaves</tissue>
    </source>
</reference>
<dbReference type="SUPFAM" id="SSF55724">
    <property type="entry name" value="Mog1p/PsbP-like"/>
    <property type="match status" value="1"/>
</dbReference>
<dbReference type="InterPro" id="IPR002683">
    <property type="entry name" value="PsbP_C"/>
</dbReference>
<dbReference type="Gene3D" id="3.40.1000.10">
    <property type="entry name" value="Mog1/PsbP, alpha/beta/alpha sandwich"/>
    <property type="match status" value="1"/>
</dbReference>
<dbReference type="PANTHER" id="PTHR31407">
    <property type="match status" value="1"/>
</dbReference>
<protein>
    <submittedName>
        <fullName evidence="2">PsbP domain-containing protein 5, chloroplastic</fullName>
    </submittedName>
</protein>
<reference evidence="2" key="2">
    <citation type="journal article" date="2023" name="Plants (Basel)">
        <title>Annotation of the Turnera subulata (Passifloraceae) Draft Genome Reveals the S-Locus Evolved after the Divergence of Turneroideae from Passifloroideae in a Stepwise Manner.</title>
        <authorList>
            <person name="Henning P.M."/>
            <person name="Roalson E.H."/>
            <person name="Mir W."/>
            <person name="McCubbin A.G."/>
            <person name="Shore J.S."/>
        </authorList>
    </citation>
    <scope>NUCLEOTIDE SEQUENCE</scope>
    <source>
        <strain evidence="2">F60SS</strain>
    </source>
</reference>
<dbReference type="EMBL" id="JAKUCV010001481">
    <property type="protein sequence ID" value="KAJ4846209.1"/>
    <property type="molecule type" value="Genomic_DNA"/>
</dbReference>
<dbReference type="PANTHER" id="PTHR31407:SF7">
    <property type="entry name" value="PSBP DOMAIN-CONTAINING PROTEIN 5, CHLOROPLASTIC"/>
    <property type="match status" value="1"/>
</dbReference>
<dbReference type="GO" id="GO:0019898">
    <property type="term" value="C:extrinsic component of membrane"/>
    <property type="evidence" value="ECO:0007669"/>
    <property type="project" value="InterPro"/>
</dbReference>
<accession>A0A9Q0JLN3</accession>
<name>A0A9Q0JLN3_9ROSI</name>
<dbReference type="InterPro" id="IPR016123">
    <property type="entry name" value="Mog1/PsbP_a/b/a-sand"/>
</dbReference>
<evidence type="ECO:0000313" key="2">
    <source>
        <dbReference type="EMBL" id="KAJ4846209.1"/>
    </source>
</evidence>
<sequence length="360" mass="41138">MLQRQLCLERRRTLSQSFNITENLTLILESRKWIEAMAKAMALHCSLPLFTTTPHYQTSFREQGRILFNQMKCKLKPKTVVCECSTSSSTSHSSQMGFCRRDLVLFGISSSLSIAAFPSSGKLKLHSNSFVIYYSSIAGSRAEEDLKMASFVDDVNAYTYSYPTELPSQKFLLKWVESRKPERYSSAAPLSPDARLRIVSERVDIIDNLIISVTIGPPNYELIKSKDKTTWAAKDVADSLLSDKSSLRVTSSQRVAERSILESHSSEIDGEPYWYCEYLVRKSPTKSVRVFILVQDSNVYRHYIVSTAERDGYFYSLNASTLDKQWGKMGPLLEKTVASFRLIPPTDNYVPPYKDPWRFW</sequence>
<keyword evidence="3" id="KW-1185">Reference proteome</keyword>
<evidence type="ECO:0000259" key="1">
    <source>
        <dbReference type="Pfam" id="PF01789"/>
    </source>
</evidence>
<gene>
    <name evidence="2" type="primary">PPD5</name>
    <name evidence="2" type="ORF">Tsubulata_034736</name>
</gene>
<dbReference type="GO" id="GO:0015979">
    <property type="term" value="P:photosynthesis"/>
    <property type="evidence" value="ECO:0007669"/>
    <property type="project" value="InterPro"/>
</dbReference>
<dbReference type="Pfam" id="PF01789">
    <property type="entry name" value="PsbP"/>
    <property type="match status" value="1"/>
</dbReference>
<evidence type="ECO:0000313" key="3">
    <source>
        <dbReference type="Proteomes" id="UP001141552"/>
    </source>
</evidence>
<dbReference type="GO" id="GO:0005509">
    <property type="term" value="F:calcium ion binding"/>
    <property type="evidence" value="ECO:0007669"/>
    <property type="project" value="InterPro"/>
</dbReference>
<proteinExistence type="predicted"/>
<organism evidence="2 3">
    <name type="scientific">Turnera subulata</name>
    <dbReference type="NCBI Taxonomy" id="218843"/>
    <lineage>
        <taxon>Eukaryota</taxon>
        <taxon>Viridiplantae</taxon>
        <taxon>Streptophyta</taxon>
        <taxon>Embryophyta</taxon>
        <taxon>Tracheophyta</taxon>
        <taxon>Spermatophyta</taxon>
        <taxon>Magnoliopsida</taxon>
        <taxon>eudicotyledons</taxon>
        <taxon>Gunneridae</taxon>
        <taxon>Pentapetalae</taxon>
        <taxon>rosids</taxon>
        <taxon>fabids</taxon>
        <taxon>Malpighiales</taxon>
        <taxon>Passifloraceae</taxon>
        <taxon>Turnera</taxon>
    </lineage>
</organism>
<dbReference type="OrthoDB" id="1903117at2759"/>